<evidence type="ECO:0000313" key="2">
    <source>
        <dbReference type="EMBL" id="QEE15642.1"/>
    </source>
</evidence>
<dbReference type="AlphaFoldDB" id="A0A5B9D988"/>
<dbReference type="SUPFAM" id="SSF55729">
    <property type="entry name" value="Acyl-CoA N-acyltransferases (Nat)"/>
    <property type="match status" value="1"/>
</dbReference>
<dbReference type="InterPro" id="IPR016181">
    <property type="entry name" value="Acyl_CoA_acyltransferase"/>
</dbReference>
<dbReference type="OrthoDB" id="43754at2157"/>
<feature type="domain" description="N-acetyltransferase" evidence="1">
    <location>
        <begin position="13"/>
        <end position="179"/>
    </location>
</feature>
<dbReference type="PANTHER" id="PTHR43415:SF3">
    <property type="entry name" value="GNAT-FAMILY ACETYLTRANSFERASE"/>
    <property type="match status" value="1"/>
</dbReference>
<sequence>MSKKIILKNGKEIYLRLIEKDDLEGIWSNFNEVVEEKIYLPVYTPVLNQWEKNSWYKDLIQINNFCIVAVDIKLSSPKKIVGQLTIEHTQWEAAKHVGILGIIVQKKYRNLGLGYFLIELGKEIAKERGKKKLILSTFDTNKQGIKLYKKCGFKIVGTYEKQYFINGNYVNEILMENRL</sequence>
<dbReference type="PANTHER" id="PTHR43415">
    <property type="entry name" value="SPERMIDINE N(1)-ACETYLTRANSFERASE"/>
    <property type="match status" value="1"/>
</dbReference>
<organism evidence="2 3">
    <name type="scientific">Promethearchaeum syntrophicum</name>
    <dbReference type="NCBI Taxonomy" id="2594042"/>
    <lineage>
        <taxon>Archaea</taxon>
        <taxon>Promethearchaeati</taxon>
        <taxon>Promethearchaeota</taxon>
        <taxon>Promethearchaeia</taxon>
        <taxon>Promethearchaeales</taxon>
        <taxon>Promethearchaeaceae</taxon>
        <taxon>Promethearchaeum</taxon>
    </lineage>
</organism>
<dbReference type="InterPro" id="IPR000182">
    <property type="entry name" value="GNAT_dom"/>
</dbReference>
<dbReference type="PROSITE" id="PS51186">
    <property type="entry name" value="GNAT"/>
    <property type="match status" value="1"/>
</dbReference>
<keyword evidence="3" id="KW-1185">Reference proteome</keyword>
<dbReference type="Gene3D" id="3.40.630.30">
    <property type="match status" value="1"/>
</dbReference>
<dbReference type="Proteomes" id="UP000321408">
    <property type="component" value="Chromosome"/>
</dbReference>
<reference evidence="2 3" key="1">
    <citation type="journal article" date="2020" name="Nature">
        <title>Isolation of an archaeon at the prokaryote-eukaryote interface.</title>
        <authorList>
            <person name="Imachi H."/>
            <person name="Nobu M.K."/>
            <person name="Nakahara N."/>
            <person name="Morono Y."/>
            <person name="Ogawara M."/>
            <person name="Takaki Y."/>
            <person name="Takano Y."/>
            <person name="Uematsu K."/>
            <person name="Ikuta T."/>
            <person name="Ito M."/>
            <person name="Matsui Y."/>
            <person name="Miyazaki M."/>
            <person name="Murata K."/>
            <person name="Saito Y."/>
            <person name="Sakai S."/>
            <person name="Song C."/>
            <person name="Tasumi E."/>
            <person name="Yamanaka Y."/>
            <person name="Yamaguchi T."/>
            <person name="Kamagata Y."/>
            <person name="Tamaki H."/>
            <person name="Takai K."/>
        </authorList>
    </citation>
    <scope>NUCLEOTIDE SEQUENCE [LARGE SCALE GENOMIC DNA]</scope>
    <source>
        <strain evidence="2 3">MK-D1</strain>
    </source>
</reference>
<reference evidence="2 3" key="2">
    <citation type="journal article" date="2024" name="Int. J. Syst. Evol. Microbiol.">
        <title>Promethearchaeum syntrophicum gen. nov., sp. nov., an anaerobic, obligately syntrophic archaeon, the first isolate of the lineage 'Asgard' archaea, and proposal of the new archaeal phylum Promethearchaeota phyl. nov. and kingdom Promethearchaeati regn. nov.</title>
        <authorList>
            <person name="Imachi H."/>
            <person name="Nobu M.K."/>
            <person name="Kato S."/>
            <person name="Takaki Y."/>
            <person name="Miyazaki M."/>
            <person name="Miyata M."/>
            <person name="Ogawara M."/>
            <person name="Saito Y."/>
            <person name="Sakai S."/>
            <person name="Tahara Y.O."/>
            <person name="Takano Y."/>
            <person name="Tasumi E."/>
            <person name="Uematsu K."/>
            <person name="Yoshimura T."/>
            <person name="Itoh T."/>
            <person name="Ohkuma M."/>
            <person name="Takai K."/>
        </authorList>
    </citation>
    <scope>NUCLEOTIDE SEQUENCE [LARGE SCALE GENOMIC DNA]</scope>
    <source>
        <strain evidence="2 3">MK-D1</strain>
    </source>
</reference>
<proteinExistence type="predicted"/>
<dbReference type="KEGG" id="psyt:DSAG12_01468"/>
<dbReference type="GeneID" id="41329462"/>
<evidence type="ECO:0000313" key="3">
    <source>
        <dbReference type="Proteomes" id="UP000321408"/>
    </source>
</evidence>
<dbReference type="Pfam" id="PF00583">
    <property type="entry name" value="Acetyltransf_1"/>
    <property type="match status" value="1"/>
</dbReference>
<gene>
    <name evidence="2" type="ORF">DSAG12_01468</name>
</gene>
<accession>A0A5B9D988</accession>
<dbReference type="CDD" id="cd04301">
    <property type="entry name" value="NAT_SF"/>
    <property type="match status" value="1"/>
</dbReference>
<dbReference type="EMBL" id="CP042905">
    <property type="protein sequence ID" value="QEE15642.1"/>
    <property type="molecule type" value="Genomic_DNA"/>
</dbReference>
<protein>
    <submittedName>
        <fullName evidence="2">N-acetyltransferase family protein</fullName>
    </submittedName>
</protein>
<evidence type="ECO:0000259" key="1">
    <source>
        <dbReference type="PROSITE" id="PS51186"/>
    </source>
</evidence>
<dbReference type="GO" id="GO:0016747">
    <property type="term" value="F:acyltransferase activity, transferring groups other than amino-acyl groups"/>
    <property type="evidence" value="ECO:0007669"/>
    <property type="project" value="InterPro"/>
</dbReference>
<dbReference type="RefSeq" id="WP_147662544.1">
    <property type="nucleotide sequence ID" value="NZ_CP042905.2"/>
</dbReference>
<name>A0A5B9D988_9ARCH</name>